<protein>
    <recommendedName>
        <fullName evidence="1 7">Transcriptional regulator MraZ</fullName>
    </recommendedName>
</protein>
<dbReference type="PANTHER" id="PTHR34701">
    <property type="entry name" value="TRANSCRIPTIONAL REGULATOR MRAZ"/>
    <property type="match status" value="1"/>
</dbReference>
<dbReference type="InterPro" id="IPR020603">
    <property type="entry name" value="MraZ_dom"/>
</dbReference>
<dbReference type="InterPro" id="IPR038619">
    <property type="entry name" value="MraZ_sf"/>
</dbReference>
<evidence type="ECO:0000313" key="10">
    <source>
        <dbReference type="Proteomes" id="UP000662873"/>
    </source>
</evidence>
<evidence type="ECO:0000256" key="5">
    <source>
        <dbReference type="ARBA" id="ARBA00023125"/>
    </source>
</evidence>
<dbReference type="InterPro" id="IPR035644">
    <property type="entry name" value="MraZ_C"/>
</dbReference>
<proteinExistence type="inferred from homology"/>
<dbReference type="SUPFAM" id="SSF89447">
    <property type="entry name" value="AbrB/MazE/MraZ-like"/>
    <property type="match status" value="1"/>
</dbReference>
<keyword evidence="2 7" id="KW-0963">Cytoplasm</keyword>
<accession>A0A809SB33</accession>
<evidence type="ECO:0000256" key="6">
    <source>
        <dbReference type="ARBA" id="ARBA00023163"/>
    </source>
</evidence>
<keyword evidence="5 7" id="KW-0238">DNA-binding</keyword>
<evidence type="ECO:0000256" key="2">
    <source>
        <dbReference type="ARBA" id="ARBA00022490"/>
    </source>
</evidence>
<keyword evidence="3" id="KW-0677">Repeat</keyword>
<reference evidence="9" key="1">
    <citation type="journal article" name="DNA Res.">
        <title>The physiological potential of anammox bacteria as revealed by their core genome structure.</title>
        <authorList>
            <person name="Okubo T."/>
            <person name="Toyoda A."/>
            <person name="Fukuhara K."/>
            <person name="Uchiyama I."/>
            <person name="Harigaya Y."/>
            <person name="Kuroiwa M."/>
            <person name="Suzuki T."/>
            <person name="Murakami Y."/>
            <person name="Suwa Y."/>
            <person name="Takami H."/>
        </authorList>
    </citation>
    <scope>NUCLEOTIDE SEQUENCE</scope>
    <source>
        <strain evidence="9">317325-2</strain>
    </source>
</reference>
<evidence type="ECO:0000256" key="4">
    <source>
        <dbReference type="ARBA" id="ARBA00023015"/>
    </source>
</evidence>
<evidence type="ECO:0000256" key="1">
    <source>
        <dbReference type="ARBA" id="ARBA00013860"/>
    </source>
</evidence>
<dbReference type="Pfam" id="PF02381">
    <property type="entry name" value="MraZ"/>
    <property type="match status" value="2"/>
</dbReference>
<feature type="domain" description="SpoVT-AbrB" evidence="8">
    <location>
        <begin position="88"/>
        <end position="133"/>
    </location>
</feature>
<dbReference type="GO" id="GO:2000143">
    <property type="term" value="P:negative regulation of DNA-templated transcription initiation"/>
    <property type="evidence" value="ECO:0007669"/>
    <property type="project" value="TreeGrafter"/>
</dbReference>
<evidence type="ECO:0000256" key="3">
    <source>
        <dbReference type="ARBA" id="ARBA00022737"/>
    </source>
</evidence>
<keyword evidence="6 7" id="KW-0804">Transcription</keyword>
<dbReference type="CDD" id="cd16321">
    <property type="entry name" value="MraZ_C"/>
    <property type="match status" value="1"/>
</dbReference>
<dbReference type="HAMAP" id="MF_01008">
    <property type="entry name" value="MraZ"/>
    <property type="match status" value="1"/>
</dbReference>
<dbReference type="KEGG" id="npy:NPRO_23060"/>
<comment type="subunit">
    <text evidence="7">Forms oligomers.</text>
</comment>
<dbReference type="GO" id="GO:0005737">
    <property type="term" value="C:cytoplasm"/>
    <property type="evidence" value="ECO:0007669"/>
    <property type="project" value="UniProtKB-UniRule"/>
</dbReference>
<dbReference type="PANTHER" id="PTHR34701:SF1">
    <property type="entry name" value="TRANSCRIPTIONAL REGULATOR MRAZ"/>
    <property type="match status" value="1"/>
</dbReference>
<dbReference type="PROSITE" id="PS51740">
    <property type="entry name" value="SPOVT_ABRB"/>
    <property type="match status" value="2"/>
</dbReference>
<dbReference type="InterPro" id="IPR037914">
    <property type="entry name" value="SpoVT-AbrB_sf"/>
</dbReference>
<evidence type="ECO:0000259" key="8">
    <source>
        <dbReference type="PROSITE" id="PS51740"/>
    </source>
</evidence>
<dbReference type="EMBL" id="AP021858">
    <property type="protein sequence ID" value="BBO24711.1"/>
    <property type="molecule type" value="Genomic_DNA"/>
</dbReference>
<feature type="domain" description="SpoVT-AbrB" evidence="8">
    <location>
        <begin position="16"/>
        <end position="58"/>
    </location>
</feature>
<dbReference type="GO" id="GO:0000976">
    <property type="term" value="F:transcription cis-regulatory region binding"/>
    <property type="evidence" value="ECO:0007669"/>
    <property type="project" value="TreeGrafter"/>
</dbReference>
<keyword evidence="4 7" id="KW-0805">Transcription regulation</keyword>
<dbReference type="InterPro" id="IPR003444">
    <property type="entry name" value="MraZ"/>
</dbReference>
<organism evidence="9 10">
    <name type="scientific">Candidatus Nitrosymbiomonas proteolyticus</name>
    <dbReference type="NCBI Taxonomy" id="2608984"/>
    <lineage>
        <taxon>Bacteria</taxon>
        <taxon>Bacillati</taxon>
        <taxon>Armatimonadota</taxon>
        <taxon>Armatimonadota incertae sedis</taxon>
        <taxon>Candidatus Nitrosymbiomonas</taxon>
    </lineage>
</organism>
<comment type="similarity">
    <text evidence="7">Belongs to the MraZ family.</text>
</comment>
<comment type="subcellular location">
    <subcellularLocation>
        <location evidence="7">Cytoplasm</location>
        <location evidence="7">Nucleoid</location>
    </subcellularLocation>
</comment>
<dbReference type="AlphaFoldDB" id="A0A809SB33"/>
<dbReference type="GO" id="GO:0009295">
    <property type="term" value="C:nucleoid"/>
    <property type="evidence" value="ECO:0007669"/>
    <property type="project" value="UniProtKB-SubCell"/>
</dbReference>
<sequence>MASFQLPEGFEPIIGTDETVLDDKGRVLIPKRKRDRLGRTFALVLGKVGALVIYPEAIWRALLHEVFEAGTLDPAREQFTRLQLGLAADGLKFDPAGRMVLPQDLRDAAKLKIGDPLKLIGCGDRIEIWTKPEWEAFQRFPQHYGKERREPIEEAYQSMLRAAHMRGEPRA</sequence>
<name>A0A809SB33_9BACT</name>
<dbReference type="Gene3D" id="3.40.1550.20">
    <property type="entry name" value="Transcriptional regulator MraZ domain"/>
    <property type="match status" value="1"/>
</dbReference>
<evidence type="ECO:0000313" key="9">
    <source>
        <dbReference type="EMBL" id="BBO24711.1"/>
    </source>
</evidence>
<dbReference type="CDD" id="cd16320">
    <property type="entry name" value="MraZ_N"/>
    <property type="match status" value="1"/>
</dbReference>
<dbReference type="InterPro" id="IPR035642">
    <property type="entry name" value="MraZ_N"/>
</dbReference>
<dbReference type="GO" id="GO:0003700">
    <property type="term" value="F:DNA-binding transcription factor activity"/>
    <property type="evidence" value="ECO:0007669"/>
    <property type="project" value="UniProtKB-UniRule"/>
</dbReference>
<evidence type="ECO:0000256" key="7">
    <source>
        <dbReference type="HAMAP-Rule" id="MF_01008"/>
    </source>
</evidence>
<dbReference type="Proteomes" id="UP000662873">
    <property type="component" value="Chromosome"/>
</dbReference>
<dbReference type="InterPro" id="IPR007159">
    <property type="entry name" value="SpoVT-AbrB_dom"/>
</dbReference>
<gene>
    <name evidence="7" type="primary">mraZ</name>
    <name evidence="9" type="ORF">NPRO_23060</name>
</gene>